<gene>
    <name evidence="2" type="ORF">ACT17_22825</name>
</gene>
<sequence>MFSARSIFRDPPVALTPTQEASARRLARRAARESRRSLRTARGQYRHYRSDAGATYLDWPRWHAEYLDEYRGGSILDGGGSGTGTNVPGDAI</sequence>
<feature type="region of interest" description="Disordered" evidence="1">
    <location>
        <begin position="1"/>
        <end position="40"/>
    </location>
</feature>
<dbReference type="PATRIC" id="fig|451644.5.peg.4713"/>
<comment type="caution">
    <text evidence="2">The sequence shown here is derived from an EMBL/GenBank/DDBJ whole genome shotgun (WGS) entry which is preliminary data.</text>
</comment>
<organism evidence="2 3">
    <name type="scientific">Mycolicibacterium conceptionense</name>
    <dbReference type="NCBI Taxonomy" id="451644"/>
    <lineage>
        <taxon>Bacteria</taxon>
        <taxon>Bacillati</taxon>
        <taxon>Actinomycetota</taxon>
        <taxon>Actinomycetes</taxon>
        <taxon>Mycobacteriales</taxon>
        <taxon>Mycobacteriaceae</taxon>
        <taxon>Mycolicibacterium</taxon>
    </lineage>
</organism>
<dbReference type="AlphaFoldDB" id="A0A0J8U301"/>
<reference evidence="2 3" key="1">
    <citation type="submission" date="2015-06" db="EMBL/GenBank/DDBJ databases">
        <title>Genome sequence of Mycobacterium conceptionense strain MLE.</title>
        <authorList>
            <person name="Greninger A.L."/>
            <person name="Cunningham G."/>
            <person name="Chiu C.Y."/>
            <person name="Miller S."/>
        </authorList>
    </citation>
    <scope>NUCLEOTIDE SEQUENCE [LARGE SCALE GENOMIC DNA]</scope>
    <source>
        <strain evidence="2 3">MLE</strain>
    </source>
</reference>
<evidence type="ECO:0000313" key="2">
    <source>
        <dbReference type="EMBL" id="KMV15933.1"/>
    </source>
</evidence>
<dbReference type="RefSeq" id="WP_048896194.1">
    <property type="nucleotide sequence ID" value="NZ_LFOD01000025.1"/>
</dbReference>
<dbReference type="EMBL" id="LFOD01000025">
    <property type="protein sequence ID" value="KMV15933.1"/>
    <property type="molecule type" value="Genomic_DNA"/>
</dbReference>
<evidence type="ECO:0000313" key="3">
    <source>
        <dbReference type="Proteomes" id="UP000037594"/>
    </source>
</evidence>
<name>A0A0J8U301_9MYCO</name>
<dbReference type="Proteomes" id="UP000037594">
    <property type="component" value="Unassembled WGS sequence"/>
</dbReference>
<proteinExistence type="predicted"/>
<evidence type="ECO:0000256" key="1">
    <source>
        <dbReference type="SAM" id="MobiDB-lite"/>
    </source>
</evidence>
<accession>A0A0J8U301</accession>
<protein>
    <submittedName>
        <fullName evidence="2">Uncharacterized protein</fullName>
    </submittedName>
</protein>